<dbReference type="Pfam" id="PF13460">
    <property type="entry name" value="NAD_binding_10"/>
    <property type="match status" value="1"/>
</dbReference>
<dbReference type="Gene3D" id="3.40.50.720">
    <property type="entry name" value="NAD(P)-binding Rossmann-like Domain"/>
    <property type="match status" value="1"/>
</dbReference>
<protein>
    <submittedName>
        <fullName evidence="2">NAD(P)H-binding protein</fullName>
    </submittedName>
</protein>
<sequence>MSSVAIIGGHGKIALLLAKQLAAQGHQVRSLFRNKDHAPEVAATGAEAVVADVEHLDVPAITELLAGVDAVVWSAGAGGGSPARTYAVDRDAAIRSMNATAAAGIERYVMVSYFGASTDHGVPEDNSFFVYAEAKAAADEYLRGTGLSWTIAAPSSLTDDAPTGRIEVKGQDGDGLKSGSVSRADVAAVVAALLPATNSVGAFVQFNNGDTPIADAVAAIKRAE</sequence>
<dbReference type="SUPFAM" id="SSF51735">
    <property type="entry name" value="NAD(P)-binding Rossmann-fold domains"/>
    <property type="match status" value="1"/>
</dbReference>
<dbReference type="InterPro" id="IPR036291">
    <property type="entry name" value="NAD(P)-bd_dom_sf"/>
</dbReference>
<feature type="domain" description="NAD(P)-binding" evidence="1">
    <location>
        <begin position="8"/>
        <end position="194"/>
    </location>
</feature>
<dbReference type="RefSeq" id="WP_382398719.1">
    <property type="nucleotide sequence ID" value="NZ_JBHSWH010000001.1"/>
</dbReference>
<dbReference type="InterPro" id="IPR016040">
    <property type="entry name" value="NAD(P)-bd_dom"/>
</dbReference>
<accession>A0ABW2ACR6</accession>
<evidence type="ECO:0000313" key="3">
    <source>
        <dbReference type="Proteomes" id="UP001596298"/>
    </source>
</evidence>
<name>A0ABW2ACR6_9MICO</name>
<dbReference type="EMBL" id="JBHSWH010000001">
    <property type="protein sequence ID" value="MFC6704464.1"/>
    <property type="molecule type" value="Genomic_DNA"/>
</dbReference>
<dbReference type="PANTHER" id="PTHR15020">
    <property type="entry name" value="FLAVIN REDUCTASE-RELATED"/>
    <property type="match status" value="1"/>
</dbReference>
<gene>
    <name evidence="2" type="ORF">ACFQDH_04065</name>
</gene>
<comment type="caution">
    <text evidence="2">The sequence shown here is derived from an EMBL/GenBank/DDBJ whole genome shotgun (WGS) entry which is preliminary data.</text>
</comment>
<evidence type="ECO:0000313" key="2">
    <source>
        <dbReference type="EMBL" id="MFC6704464.1"/>
    </source>
</evidence>
<organism evidence="2 3">
    <name type="scientific">Flexivirga alba</name>
    <dbReference type="NCBI Taxonomy" id="702742"/>
    <lineage>
        <taxon>Bacteria</taxon>
        <taxon>Bacillati</taxon>
        <taxon>Actinomycetota</taxon>
        <taxon>Actinomycetes</taxon>
        <taxon>Micrococcales</taxon>
        <taxon>Dermacoccaceae</taxon>
        <taxon>Flexivirga</taxon>
    </lineage>
</organism>
<reference evidence="3" key="1">
    <citation type="journal article" date="2019" name="Int. J. Syst. Evol. Microbiol.">
        <title>The Global Catalogue of Microorganisms (GCM) 10K type strain sequencing project: providing services to taxonomists for standard genome sequencing and annotation.</title>
        <authorList>
            <consortium name="The Broad Institute Genomics Platform"/>
            <consortium name="The Broad Institute Genome Sequencing Center for Infectious Disease"/>
            <person name="Wu L."/>
            <person name="Ma J."/>
        </authorList>
    </citation>
    <scope>NUCLEOTIDE SEQUENCE [LARGE SCALE GENOMIC DNA]</scope>
    <source>
        <strain evidence="3">CCUG 58127</strain>
    </source>
</reference>
<proteinExistence type="predicted"/>
<evidence type="ECO:0000259" key="1">
    <source>
        <dbReference type="Pfam" id="PF13460"/>
    </source>
</evidence>
<dbReference type="Proteomes" id="UP001596298">
    <property type="component" value="Unassembled WGS sequence"/>
</dbReference>
<dbReference type="PANTHER" id="PTHR15020:SF50">
    <property type="entry name" value="UPF0659 PROTEIN YMR090W"/>
    <property type="match status" value="1"/>
</dbReference>
<keyword evidence="3" id="KW-1185">Reference proteome</keyword>